<dbReference type="InterPro" id="IPR042627">
    <property type="entry name" value="FBXW2"/>
</dbReference>
<dbReference type="Gene3D" id="1.20.1280.50">
    <property type="match status" value="1"/>
</dbReference>
<evidence type="ECO:0000256" key="1">
    <source>
        <dbReference type="ARBA" id="ARBA00022574"/>
    </source>
</evidence>
<dbReference type="InterPro" id="IPR001680">
    <property type="entry name" value="WD40_rpt"/>
</dbReference>
<dbReference type="PROSITE" id="PS50181">
    <property type="entry name" value="FBOX"/>
    <property type="match status" value="1"/>
</dbReference>
<reference evidence="5" key="1">
    <citation type="journal article" date="2020" name="Fungal Divers.">
        <title>Resolving the Mortierellaceae phylogeny through synthesis of multi-gene phylogenetics and phylogenomics.</title>
        <authorList>
            <person name="Vandepol N."/>
            <person name="Liber J."/>
            <person name="Desiro A."/>
            <person name="Na H."/>
            <person name="Kennedy M."/>
            <person name="Barry K."/>
            <person name="Grigoriev I.V."/>
            <person name="Miller A.N."/>
            <person name="O'Donnell K."/>
            <person name="Stajich J.E."/>
            <person name="Bonito G."/>
        </authorList>
    </citation>
    <scope>NUCLEOTIDE SEQUENCE</scope>
    <source>
        <strain evidence="5">NVP1</strain>
    </source>
</reference>
<dbReference type="PROSITE" id="PS50082">
    <property type="entry name" value="WD_REPEATS_2"/>
    <property type="match status" value="1"/>
</dbReference>
<feature type="domain" description="F-box" evidence="4">
    <location>
        <begin position="7"/>
        <end position="55"/>
    </location>
</feature>
<dbReference type="InterPro" id="IPR001810">
    <property type="entry name" value="F-box_dom"/>
</dbReference>
<dbReference type="Pfam" id="PF00400">
    <property type="entry name" value="WD40"/>
    <property type="match status" value="1"/>
</dbReference>
<evidence type="ECO:0000256" key="3">
    <source>
        <dbReference type="PROSITE-ProRule" id="PRU00221"/>
    </source>
</evidence>
<accession>A0A9P5SHY9</accession>
<keyword evidence="1 3" id="KW-0853">WD repeat</keyword>
<keyword evidence="2" id="KW-0677">Repeat</keyword>
<dbReference type="AlphaFoldDB" id="A0A9P5SHY9"/>
<keyword evidence="6" id="KW-1185">Reference proteome</keyword>
<evidence type="ECO:0000256" key="2">
    <source>
        <dbReference type="ARBA" id="ARBA00022737"/>
    </source>
</evidence>
<dbReference type="PANTHER" id="PTHR44436:SF1">
    <property type="entry name" value="F-BOX_WD REPEAT-CONTAINING PROTEIN 2"/>
    <property type="match status" value="1"/>
</dbReference>
<dbReference type="PANTHER" id="PTHR44436">
    <property type="entry name" value="F-BOX/WD REPEAT-CONTAINING PROTEIN 2"/>
    <property type="match status" value="1"/>
</dbReference>
<evidence type="ECO:0000259" key="4">
    <source>
        <dbReference type="PROSITE" id="PS50181"/>
    </source>
</evidence>
<dbReference type="Pfam" id="PF12937">
    <property type="entry name" value="F-box-like"/>
    <property type="match status" value="1"/>
</dbReference>
<sequence>MSKSKPVNLLSRLPTELAFVILYQIPYRSLTAMTRVDRYWRTLILQHDNSFWYRLCQKHGYLPSDPVLFSGHASGGHKVLIQLGEALQMRPGLTRALEQSSKNFEARISSSSSPSLDARIDKRINTWCRLFEISTILEAEWKVGKPTIKELRGHQDPVLCVKILPLWDRVVTGDRSGCLKIWCATTGACLRTFRQHRMGVSSLVFQKNILISGSWIQEAPYLKPQKIVDLGEQVSSMHLTERMELAFGTLSGRVKIISLKTVSSLGTFIGPAGTYCNAVSLSESRLEAAFGSQ</sequence>
<proteinExistence type="predicted"/>
<comment type="caution">
    <text evidence="5">The sequence shown here is derived from an EMBL/GenBank/DDBJ whole genome shotgun (WGS) entry which is preliminary data.</text>
</comment>
<name>A0A9P5SHY9_9FUNG</name>
<dbReference type="EMBL" id="JAAAUY010000745">
    <property type="protein sequence ID" value="KAF9326708.1"/>
    <property type="molecule type" value="Genomic_DNA"/>
</dbReference>
<dbReference type="SMART" id="SM00320">
    <property type="entry name" value="WD40"/>
    <property type="match status" value="1"/>
</dbReference>
<dbReference type="SUPFAM" id="SSF50978">
    <property type="entry name" value="WD40 repeat-like"/>
    <property type="match status" value="1"/>
</dbReference>
<dbReference type="InterPro" id="IPR036047">
    <property type="entry name" value="F-box-like_dom_sf"/>
</dbReference>
<evidence type="ECO:0000313" key="6">
    <source>
        <dbReference type="Proteomes" id="UP000696485"/>
    </source>
</evidence>
<gene>
    <name evidence="5" type="primary">FBXW7</name>
    <name evidence="5" type="ORF">BG006_009894</name>
</gene>
<dbReference type="Proteomes" id="UP000696485">
    <property type="component" value="Unassembled WGS sequence"/>
</dbReference>
<organism evidence="5 6">
    <name type="scientific">Podila minutissima</name>
    <dbReference type="NCBI Taxonomy" id="64525"/>
    <lineage>
        <taxon>Eukaryota</taxon>
        <taxon>Fungi</taxon>
        <taxon>Fungi incertae sedis</taxon>
        <taxon>Mucoromycota</taxon>
        <taxon>Mortierellomycotina</taxon>
        <taxon>Mortierellomycetes</taxon>
        <taxon>Mortierellales</taxon>
        <taxon>Mortierellaceae</taxon>
        <taxon>Podila</taxon>
    </lineage>
</organism>
<dbReference type="InterPro" id="IPR036322">
    <property type="entry name" value="WD40_repeat_dom_sf"/>
</dbReference>
<dbReference type="Gene3D" id="2.130.10.10">
    <property type="entry name" value="YVTN repeat-like/Quinoprotein amine dehydrogenase"/>
    <property type="match status" value="1"/>
</dbReference>
<protein>
    <submittedName>
        <fullName evidence="5">F-box/WD repeat-containing protein 7</fullName>
    </submittedName>
</protein>
<dbReference type="InterPro" id="IPR015943">
    <property type="entry name" value="WD40/YVTN_repeat-like_dom_sf"/>
</dbReference>
<dbReference type="SUPFAM" id="SSF81383">
    <property type="entry name" value="F-box domain"/>
    <property type="match status" value="1"/>
</dbReference>
<evidence type="ECO:0000313" key="5">
    <source>
        <dbReference type="EMBL" id="KAF9326708.1"/>
    </source>
</evidence>
<feature type="repeat" description="WD" evidence="3">
    <location>
        <begin position="151"/>
        <end position="192"/>
    </location>
</feature>